<protein>
    <submittedName>
        <fullName evidence="1">Uncharacterized protein</fullName>
    </submittedName>
</protein>
<name>A0AAV4PG67_9ARAC</name>
<accession>A0AAV4PG67</accession>
<dbReference type="Proteomes" id="UP001054837">
    <property type="component" value="Unassembled WGS sequence"/>
</dbReference>
<reference evidence="1 2" key="1">
    <citation type="submission" date="2021-06" db="EMBL/GenBank/DDBJ databases">
        <title>Caerostris darwini draft genome.</title>
        <authorList>
            <person name="Kono N."/>
            <person name="Arakawa K."/>
        </authorList>
    </citation>
    <scope>NUCLEOTIDE SEQUENCE [LARGE SCALE GENOMIC DNA]</scope>
</reference>
<evidence type="ECO:0000313" key="1">
    <source>
        <dbReference type="EMBL" id="GIX96337.1"/>
    </source>
</evidence>
<evidence type="ECO:0000313" key="2">
    <source>
        <dbReference type="Proteomes" id="UP001054837"/>
    </source>
</evidence>
<sequence>MLYANKRILIVRGRVINKYRSKGVQESGCLLLPPKNTFRLHRNNPCKGPIYSPLHSPNSIVPPLIFGLRNIQQTEPNHSWLSQCSIYGKRESFFCVVTEKIVLINKRGRSLHGFATPTWKSV</sequence>
<proteinExistence type="predicted"/>
<keyword evidence="2" id="KW-1185">Reference proteome</keyword>
<dbReference type="AlphaFoldDB" id="A0AAV4PG67"/>
<dbReference type="EMBL" id="BPLQ01002894">
    <property type="protein sequence ID" value="GIX96337.1"/>
    <property type="molecule type" value="Genomic_DNA"/>
</dbReference>
<comment type="caution">
    <text evidence="1">The sequence shown here is derived from an EMBL/GenBank/DDBJ whole genome shotgun (WGS) entry which is preliminary data.</text>
</comment>
<organism evidence="1 2">
    <name type="scientific">Caerostris darwini</name>
    <dbReference type="NCBI Taxonomy" id="1538125"/>
    <lineage>
        <taxon>Eukaryota</taxon>
        <taxon>Metazoa</taxon>
        <taxon>Ecdysozoa</taxon>
        <taxon>Arthropoda</taxon>
        <taxon>Chelicerata</taxon>
        <taxon>Arachnida</taxon>
        <taxon>Araneae</taxon>
        <taxon>Araneomorphae</taxon>
        <taxon>Entelegynae</taxon>
        <taxon>Araneoidea</taxon>
        <taxon>Araneidae</taxon>
        <taxon>Caerostris</taxon>
    </lineage>
</organism>
<gene>
    <name evidence="1" type="ORF">CDAR_25951</name>
</gene>